<keyword evidence="2" id="KW-1185">Reference proteome</keyword>
<accession>A0AAV4P869</accession>
<protein>
    <submittedName>
        <fullName evidence="1">Uncharacterized protein</fullName>
    </submittedName>
</protein>
<evidence type="ECO:0000313" key="1">
    <source>
        <dbReference type="EMBL" id="GIX93193.1"/>
    </source>
</evidence>
<dbReference type="Proteomes" id="UP001054837">
    <property type="component" value="Unassembled WGS sequence"/>
</dbReference>
<proteinExistence type="predicted"/>
<organism evidence="1 2">
    <name type="scientific">Caerostris darwini</name>
    <dbReference type="NCBI Taxonomy" id="1538125"/>
    <lineage>
        <taxon>Eukaryota</taxon>
        <taxon>Metazoa</taxon>
        <taxon>Ecdysozoa</taxon>
        <taxon>Arthropoda</taxon>
        <taxon>Chelicerata</taxon>
        <taxon>Arachnida</taxon>
        <taxon>Araneae</taxon>
        <taxon>Araneomorphae</taxon>
        <taxon>Entelegynae</taxon>
        <taxon>Araneoidea</taxon>
        <taxon>Araneidae</taxon>
        <taxon>Caerostris</taxon>
    </lineage>
</organism>
<sequence>MTCLIIPQDISSGDAFQANNITRVIFSKILPSMPFGITYPSKTKSLHSNPLWGHTAASIIASSYECFACRLKDIVYLAQTFHLLGVPGKYLATGFPPVSVYLAISHSCEMELSCTWPPARLFCLGVFR</sequence>
<gene>
    <name evidence="1" type="ORF">CDAR_583121</name>
</gene>
<dbReference type="AlphaFoldDB" id="A0AAV4P869"/>
<evidence type="ECO:0000313" key="2">
    <source>
        <dbReference type="Proteomes" id="UP001054837"/>
    </source>
</evidence>
<reference evidence="1 2" key="1">
    <citation type="submission" date="2021-06" db="EMBL/GenBank/DDBJ databases">
        <title>Caerostris darwini draft genome.</title>
        <authorList>
            <person name="Kono N."/>
            <person name="Arakawa K."/>
        </authorList>
    </citation>
    <scope>NUCLEOTIDE SEQUENCE [LARGE SCALE GENOMIC DNA]</scope>
</reference>
<name>A0AAV4P869_9ARAC</name>
<dbReference type="EMBL" id="BPLQ01002472">
    <property type="protein sequence ID" value="GIX93193.1"/>
    <property type="molecule type" value="Genomic_DNA"/>
</dbReference>
<comment type="caution">
    <text evidence="1">The sequence shown here is derived from an EMBL/GenBank/DDBJ whole genome shotgun (WGS) entry which is preliminary data.</text>
</comment>